<dbReference type="EMBL" id="LUGO01000039">
    <property type="protein sequence ID" value="OXS40718.1"/>
    <property type="molecule type" value="Genomic_DNA"/>
</dbReference>
<dbReference type="Pfam" id="PF22507">
    <property type="entry name" value="DUF6994"/>
    <property type="match status" value="1"/>
</dbReference>
<sequence>MLEVSLFKQSYFYEKYKNSYVADKLLRDYFNDSTIGRVTSVRLKTYTDVVVWDITIMSDLLQLKKELPKITDKELWLMANKVYIDPDGKAFRKRGEVVCTADALLSFSRIYSKYGFTTRMIKEYETYRKHPIFYFPRERNGVNMTRATVFGDRIDCTLLDLKYYYTREKQCKLRSALKKVKTAKFLQTFSTFEELVDWYGIKGSFVNESYEINDLERGAGTILSDYHSDTRWQWSN</sequence>
<proteinExistence type="predicted"/>
<evidence type="ECO:0000313" key="2">
    <source>
        <dbReference type="Proteomes" id="UP000215261"/>
    </source>
</evidence>
<organism evidence="1 2">
    <name type="scientific">Ligilactobacillus agilis</name>
    <dbReference type="NCBI Taxonomy" id="1601"/>
    <lineage>
        <taxon>Bacteria</taxon>
        <taxon>Bacillati</taxon>
        <taxon>Bacillota</taxon>
        <taxon>Bacilli</taxon>
        <taxon>Lactobacillales</taxon>
        <taxon>Lactobacillaceae</taxon>
        <taxon>Ligilactobacillus</taxon>
    </lineage>
</organism>
<gene>
    <name evidence="1" type="ORF">AYP69_04440</name>
</gene>
<dbReference type="InterPro" id="IPR054263">
    <property type="entry name" value="DUF6994"/>
</dbReference>
<dbReference type="RefSeq" id="WP_089150268.1">
    <property type="nucleotide sequence ID" value="NZ_LUGD01000083.1"/>
</dbReference>
<evidence type="ECO:0000313" key="1">
    <source>
        <dbReference type="EMBL" id="OXS40718.1"/>
    </source>
</evidence>
<accession>A0A231PV32</accession>
<protein>
    <submittedName>
        <fullName evidence="1">Uncharacterized protein</fullName>
    </submittedName>
</protein>
<dbReference type="Proteomes" id="UP000215261">
    <property type="component" value="Unassembled WGS sequence"/>
</dbReference>
<comment type="caution">
    <text evidence="1">The sequence shown here is derived from an EMBL/GenBank/DDBJ whole genome shotgun (WGS) entry which is preliminary data.</text>
</comment>
<name>A0A231PV32_9LACO</name>
<reference evidence="1 2" key="1">
    <citation type="submission" date="2016-03" db="EMBL/GenBank/DDBJ databases">
        <title>Sequencing of Lactobacillus Species from Commercial Turkeys.</title>
        <authorList>
            <person name="Johnson T.J."/>
            <person name="Youmans B.P."/>
            <person name="Case K.A."/>
        </authorList>
    </citation>
    <scope>NUCLEOTIDE SEQUENCE [LARGE SCALE GENOMIC DNA]</scope>
    <source>
        <strain evidence="1 2">UMNLA1</strain>
    </source>
</reference>
<dbReference type="AlphaFoldDB" id="A0A231PV32"/>